<protein>
    <submittedName>
        <fullName evidence="2">Uncharacterized protein</fullName>
    </submittedName>
</protein>
<sequence length="211" mass="23153">MGLDYIGALLIVPGICLTLVGIINTTVSDYGHILMVQLVSQIPPSTNREGCYDHWFACQWLQLHYRRPLRSCFSNLLGHWKWTLTDSWIGLSIFGGLLALVRPNGKGMMIAFCFLEQMFFGWVEYESIAFTRLGINQIDLGISGGLAGVAHYAGGSLAQAIYTNILTNTQSERAAKIVPSAAIRLDLGSEETHELFTSISTVASVVIARTP</sequence>
<accession>A0AA39LA70</accession>
<keyword evidence="1" id="KW-0812">Transmembrane</keyword>
<name>A0AA39LA70_SARSR</name>
<dbReference type="AlphaFoldDB" id="A0AA39LA70"/>
<dbReference type="EMBL" id="JAPDFR010000002">
    <property type="protein sequence ID" value="KAK0389748.1"/>
    <property type="molecule type" value="Genomic_DNA"/>
</dbReference>
<dbReference type="Proteomes" id="UP001175261">
    <property type="component" value="Unassembled WGS sequence"/>
</dbReference>
<feature type="transmembrane region" description="Helical" evidence="1">
    <location>
        <begin position="6"/>
        <end position="27"/>
    </location>
</feature>
<organism evidence="2 3">
    <name type="scientific">Sarocladium strictum</name>
    <name type="common">Black bundle disease fungus</name>
    <name type="synonym">Acremonium strictum</name>
    <dbReference type="NCBI Taxonomy" id="5046"/>
    <lineage>
        <taxon>Eukaryota</taxon>
        <taxon>Fungi</taxon>
        <taxon>Dikarya</taxon>
        <taxon>Ascomycota</taxon>
        <taxon>Pezizomycotina</taxon>
        <taxon>Sordariomycetes</taxon>
        <taxon>Hypocreomycetidae</taxon>
        <taxon>Hypocreales</taxon>
        <taxon>Sarocladiaceae</taxon>
        <taxon>Sarocladium</taxon>
    </lineage>
</organism>
<evidence type="ECO:0000313" key="3">
    <source>
        <dbReference type="Proteomes" id="UP001175261"/>
    </source>
</evidence>
<keyword evidence="3" id="KW-1185">Reference proteome</keyword>
<keyword evidence="1" id="KW-1133">Transmembrane helix</keyword>
<evidence type="ECO:0000313" key="2">
    <source>
        <dbReference type="EMBL" id="KAK0389748.1"/>
    </source>
</evidence>
<gene>
    <name evidence="2" type="ORF">NLU13_3321</name>
</gene>
<proteinExistence type="predicted"/>
<comment type="caution">
    <text evidence="2">The sequence shown here is derived from an EMBL/GenBank/DDBJ whole genome shotgun (WGS) entry which is preliminary data.</text>
</comment>
<reference evidence="2" key="1">
    <citation type="submission" date="2022-10" db="EMBL/GenBank/DDBJ databases">
        <title>Determination and structural analysis of whole genome sequence of Sarocladium strictum F4-1.</title>
        <authorList>
            <person name="Hu L."/>
            <person name="Jiang Y."/>
        </authorList>
    </citation>
    <scope>NUCLEOTIDE SEQUENCE</scope>
    <source>
        <strain evidence="2">F4-1</strain>
    </source>
</reference>
<evidence type="ECO:0000256" key="1">
    <source>
        <dbReference type="SAM" id="Phobius"/>
    </source>
</evidence>
<keyword evidence="1" id="KW-0472">Membrane</keyword>